<evidence type="ECO:0000256" key="4">
    <source>
        <dbReference type="ARBA" id="ARBA00023125"/>
    </source>
</evidence>
<evidence type="ECO:0000256" key="1">
    <source>
        <dbReference type="ARBA" id="ARBA00010641"/>
    </source>
</evidence>
<proteinExistence type="inferred from homology"/>
<dbReference type="InterPro" id="IPR036388">
    <property type="entry name" value="WH-like_DNA-bd_sf"/>
</dbReference>
<organism evidence="9 10">
    <name type="scientific">Paenibacillus aurantiacus</name>
    <dbReference type="NCBI Taxonomy" id="1936118"/>
    <lineage>
        <taxon>Bacteria</taxon>
        <taxon>Bacillati</taxon>
        <taxon>Bacillota</taxon>
        <taxon>Bacilli</taxon>
        <taxon>Bacillales</taxon>
        <taxon>Paenibacillaceae</taxon>
        <taxon>Paenibacillus</taxon>
    </lineage>
</organism>
<evidence type="ECO:0000256" key="2">
    <source>
        <dbReference type="ARBA" id="ARBA00023015"/>
    </source>
</evidence>
<keyword evidence="5 6" id="KW-0804">Transcription</keyword>
<feature type="domain" description="RNA polymerase sigma factor 70 region 4 type 2" evidence="8">
    <location>
        <begin position="117"/>
        <end position="166"/>
    </location>
</feature>
<name>A0ABV5KLX3_9BACL</name>
<dbReference type="NCBIfam" id="TIGR02937">
    <property type="entry name" value="sigma70-ECF"/>
    <property type="match status" value="1"/>
</dbReference>
<evidence type="ECO:0000259" key="7">
    <source>
        <dbReference type="Pfam" id="PF04542"/>
    </source>
</evidence>
<dbReference type="InterPro" id="IPR007627">
    <property type="entry name" value="RNA_pol_sigma70_r2"/>
</dbReference>
<feature type="domain" description="RNA polymerase sigma-70 region 2" evidence="7">
    <location>
        <begin position="21"/>
        <end position="82"/>
    </location>
</feature>
<dbReference type="Gene3D" id="1.10.10.10">
    <property type="entry name" value="Winged helix-like DNA-binding domain superfamily/Winged helix DNA-binding domain"/>
    <property type="match status" value="1"/>
</dbReference>
<evidence type="ECO:0000313" key="9">
    <source>
        <dbReference type="EMBL" id="MFB9326230.1"/>
    </source>
</evidence>
<evidence type="ECO:0000256" key="3">
    <source>
        <dbReference type="ARBA" id="ARBA00023082"/>
    </source>
</evidence>
<dbReference type="SUPFAM" id="SSF88659">
    <property type="entry name" value="Sigma3 and sigma4 domains of RNA polymerase sigma factors"/>
    <property type="match status" value="1"/>
</dbReference>
<dbReference type="InterPro" id="IPR013325">
    <property type="entry name" value="RNA_pol_sigma_r2"/>
</dbReference>
<comment type="caution">
    <text evidence="9">The sequence shown here is derived from an EMBL/GenBank/DDBJ whole genome shotgun (WGS) entry which is preliminary data.</text>
</comment>
<dbReference type="PANTHER" id="PTHR43133:SF46">
    <property type="entry name" value="RNA POLYMERASE SIGMA-70 FACTOR ECF SUBFAMILY"/>
    <property type="match status" value="1"/>
</dbReference>
<dbReference type="CDD" id="cd06171">
    <property type="entry name" value="Sigma70_r4"/>
    <property type="match status" value="1"/>
</dbReference>
<dbReference type="Pfam" id="PF04542">
    <property type="entry name" value="Sigma70_r2"/>
    <property type="match status" value="1"/>
</dbReference>
<dbReference type="InterPro" id="IPR013324">
    <property type="entry name" value="RNA_pol_sigma_r3/r4-like"/>
</dbReference>
<evidence type="ECO:0000259" key="8">
    <source>
        <dbReference type="Pfam" id="PF08281"/>
    </source>
</evidence>
<accession>A0ABV5KLX3</accession>
<evidence type="ECO:0000256" key="5">
    <source>
        <dbReference type="ARBA" id="ARBA00023163"/>
    </source>
</evidence>
<dbReference type="Pfam" id="PF08281">
    <property type="entry name" value="Sigma70_r4_2"/>
    <property type="match status" value="1"/>
</dbReference>
<dbReference type="PANTHER" id="PTHR43133">
    <property type="entry name" value="RNA POLYMERASE ECF-TYPE SIGMA FACTO"/>
    <property type="match status" value="1"/>
</dbReference>
<keyword evidence="2 6" id="KW-0805">Transcription regulation</keyword>
<dbReference type="InterPro" id="IPR013249">
    <property type="entry name" value="RNA_pol_sigma70_r4_t2"/>
</dbReference>
<dbReference type="EMBL" id="JBHMDO010000017">
    <property type="protein sequence ID" value="MFB9326230.1"/>
    <property type="molecule type" value="Genomic_DNA"/>
</dbReference>
<keyword evidence="3 6" id="KW-0731">Sigma factor</keyword>
<comment type="similarity">
    <text evidence="1 6">Belongs to the sigma-70 factor family. ECF subfamily.</text>
</comment>
<dbReference type="SUPFAM" id="SSF88946">
    <property type="entry name" value="Sigma2 domain of RNA polymerase sigma factors"/>
    <property type="match status" value="1"/>
</dbReference>
<dbReference type="InterPro" id="IPR039425">
    <property type="entry name" value="RNA_pol_sigma-70-like"/>
</dbReference>
<dbReference type="PROSITE" id="PS01063">
    <property type="entry name" value="SIGMA70_ECF"/>
    <property type="match status" value="1"/>
</dbReference>
<dbReference type="Proteomes" id="UP001589747">
    <property type="component" value="Unassembled WGS sequence"/>
</dbReference>
<reference evidence="9 10" key="1">
    <citation type="submission" date="2024-09" db="EMBL/GenBank/DDBJ databases">
        <authorList>
            <person name="Sun Q."/>
            <person name="Mori K."/>
        </authorList>
    </citation>
    <scope>NUCLEOTIDE SEQUENCE [LARGE SCALE GENOMIC DNA]</scope>
    <source>
        <strain evidence="9 10">TISTR 2452</strain>
    </source>
</reference>
<evidence type="ECO:0000256" key="6">
    <source>
        <dbReference type="RuleBase" id="RU000716"/>
    </source>
</evidence>
<dbReference type="InterPro" id="IPR014284">
    <property type="entry name" value="RNA_pol_sigma-70_dom"/>
</dbReference>
<protein>
    <recommendedName>
        <fullName evidence="6">RNA polymerase sigma factor</fullName>
    </recommendedName>
</protein>
<gene>
    <name evidence="9" type="ORF">ACFFSY_09930</name>
</gene>
<keyword evidence="10" id="KW-1185">Reference proteome</keyword>
<dbReference type="RefSeq" id="WP_377493310.1">
    <property type="nucleotide sequence ID" value="NZ_JBHMDO010000017.1"/>
</dbReference>
<dbReference type="Gene3D" id="1.10.1740.10">
    <property type="match status" value="1"/>
</dbReference>
<keyword evidence="4 6" id="KW-0238">DNA-binding</keyword>
<dbReference type="InterPro" id="IPR000838">
    <property type="entry name" value="RNA_pol_sigma70_ECF_CS"/>
</dbReference>
<evidence type="ECO:0000313" key="10">
    <source>
        <dbReference type="Proteomes" id="UP001589747"/>
    </source>
</evidence>
<sequence>MQGDYMRYLSEISITDFRLAVEAYGDDVWNYAYVLTRDRHLADEIAQDTFVKAYRSFQTYRAEASMKTWLLKIARNTWLTHRNSAFFRRVVLAPFMASKGTAPSAENAYMDKVVTSEIWEMVMQLPAKYREILLLHAHHQLDLDEIARALGISESACKSRLRRAKKMAADAMNERGGWR</sequence>